<reference evidence="2 3" key="1">
    <citation type="journal article" date="2016" name="Nat. Commun.">
        <title>Thousands of microbial genomes shed light on interconnected biogeochemical processes in an aquifer system.</title>
        <authorList>
            <person name="Anantharaman K."/>
            <person name="Brown C.T."/>
            <person name="Hug L.A."/>
            <person name="Sharon I."/>
            <person name="Castelle C.J."/>
            <person name="Probst A.J."/>
            <person name="Thomas B.C."/>
            <person name="Singh A."/>
            <person name="Wilkins M.J."/>
            <person name="Karaoz U."/>
            <person name="Brodie E.L."/>
            <person name="Williams K.H."/>
            <person name="Hubbard S.S."/>
            <person name="Banfield J.F."/>
        </authorList>
    </citation>
    <scope>NUCLEOTIDE SEQUENCE [LARGE SCALE GENOMIC DNA]</scope>
</reference>
<sequence>MAEKIQNISRTVIRKRLVWVLLYILSLNFLFFSSFGSLAAAWVLVSGFILVWGLFSSFKNFITRPLPALALGTTAVLSALNIIRTDNIFLQLISCFLGLFTLILASVSWIRGQSFIASLAEAVLAFPYLLFNYLNSGWNSLKNIRSGNFVRLFRPDSSGSGFYAASIFRGILISLPLLAIFLYLFTGADPVFKTFSGHYLSIDFIQRLPARLIISLLLFTFFLPVCFIRLPQRFVSPLHYLLNRWKPVIEAAVVQTIIGALFSIFLAVQWPYVFASVAAETDLSRFGVATYSEYVRQGFGELLFASLLVYCLVWLGLIILRASPQAKYLKFIQLLNLAVLGLFLVSIARRLWLYQYFHGLSLVRIYGGLLLLWLAGMFLFLVARHFRAYRWVVAESFFTAVLILAAVMSNPEHFLAVYHPPTVNRRVDYVYLSALSADGFSGWSRALDYAQNTLDSVTASGAFIDQNGQRQLAYSGWIVQNLMAKYSRLVVKYGTPGDIAGFKNQIQKFAQNSTDARASLRPRAPGSFSRWQWANVFTLDQPQTWRLFYTETSSPGKDLTSQDRFYSYNASEARAFSQMSSANWLQKLLDLQAKFKSVYLQVISQPESQRGYVLDISPGLFLEW</sequence>
<dbReference type="EMBL" id="MEXL01000003">
    <property type="protein sequence ID" value="OGD04498.1"/>
    <property type="molecule type" value="Genomic_DNA"/>
</dbReference>
<feature type="transmembrane region" description="Helical" evidence="1">
    <location>
        <begin position="66"/>
        <end position="83"/>
    </location>
</feature>
<dbReference type="Proteomes" id="UP000178993">
    <property type="component" value="Unassembled WGS sequence"/>
</dbReference>
<feature type="transmembrane region" description="Helical" evidence="1">
    <location>
        <begin position="161"/>
        <end position="188"/>
    </location>
</feature>
<organism evidence="2 3">
    <name type="scientific">Candidatus Amesbacteria bacterium RIFCSPHIGHO2_12_FULL_48_14</name>
    <dbReference type="NCBI Taxonomy" id="1797257"/>
    <lineage>
        <taxon>Bacteria</taxon>
        <taxon>Candidatus Amesiibacteriota</taxon>
    </lineage>
</organism>
<feature type="transmembrane region" description="Helical" evidence="1">
    <location>
        <begin position="21"/>
        <end position="54"/>
    </location>
</feature>
<evidence type="ECO:0000256" key="1">
    <source>
        <dbReference type="SAM" id="Phobius"/>
    </source>
</evidence>
<feature type="transmembrane region" description="Helical" evidence="1">
    <location>
        <begin position="389"/>
        <end position="408"/>
    </location>
</feature>
<feature type="transmembrane region" description="Helical" evidence="1">
    <location>
        <begin position="115"/>
        <end position="135"/>
    </location>
</feature>
<feature type="transmembrane region" description="Helical" evidence="1">
    <location>
        <begin position="208"/>
        <end position="230"/>
    </location>
</feature>
<keyword evidence="1" id="KW-0812">Transmembrane</keyword>
<name>A0A1F4ZE75_9BACT</name>
<feature type="transmembrane region" description="Helical" evidence="1">
    <location>
        <begin position="334"/>
        <end position="353"/>
    </location>
</feature>
<evidence type="ECO:0000313" key="2">
    <source>
        <dbReference type="EMBL" id="OGD04498.1"/>
    </source>
</evidence>
<accession>A0A1F4ZE75</accession>
<feature type="transmembrane region" description="Helical" evidence="1">
    <location>
        <begin position="365"/>
        <end position="382"/>
    </location>
</feature>
<protein>
    <submittedName>
        <fullName evidence="2">Uncharacterized protein</fullName>
    </submittedName>
</protein>
<feature type="transmembrane region" description="Helical" evidence="1">
    <location>
        <begin position="88"/>
        <end position="109"/>
    </location>
</feature>
<dbReference type="AlphaFoldDB" id="A0A1F4ZE75"/>
<gene>
    <name evidence="2" type="ORF">A3E17_01275</name>
</gene>
<feature type="transmembrane region" description="Helical" evidence="1">
    <location>
        <begin position="302"/>
        <end position="322"/>
    </location>
</feature>
<dbReference type="Pfam" id="PF13687">
    <property type="entry name" value="DUF4153"/>
    <property type="match status" value="1"/>
</dbReference>
<dbReference type="InterPro" id="IPR025291">
    <property type="entry name" value="DUF4153"/>
</dbReference>
<proteinExistence type="predicted"/>
<keyword evidence="1" id="KW-1133">Transmembrane helix</keyword>
<keyword evidence="1" id="KW-0472">Membrane</keyword>
<comment type="caution">
    <text evidence="2">The sequence shown here is derived from an EMBL/GenBank/DDBJ whole genome shotgun (WGS) entry which is preliminary data.</text>
</comment>
<feature type="transmembrane region" description="Helical" evidence="1">
    <location>
        <begin position="251"/>
        <end position="272"/>
    </location>
</feature>
<evidence type="ECO:0000313" key="3">
    <source>
        <dbReference type="Proteomes" id="UP000178993"/>
    </source>
</evidence>